<dbReference type="GO" id="GO:0005634">
    <property type="term" value="C:nucleus"/>
    <property type="evidence" value="ECO:0007669"/>
    <property type="project" value="UniProtKB-SubCell"/>
</dbReference>
<evidence type="ECO:0000313" key="7">
    <source>
        <dbReference type="Proteomes" id="UP000001568"/>
    </source>
</evidence>
<comment type="subcellular location">
    <subcellularLocation>
        <location evidence="1 2">Nucleus</location>
    </subcellularLocation>
</comment>
<keyword evidence="4" id="KW-1133">Transmembrane helix</keyword>
<dbReference type="OrthoDB" id="10465102at2759"/>
<feature type="DNA-binding region" description="Homeobox" evidence="1">
    <location>
        <begin position="8"/>
        <end position="67"/>
    </location>
</feature>
<feature type="region of interest" description="Disordered" evidence="3">
    <location>
        <begin position="156"/>
        <end position="208"/>
    </location>
</feature>
<feature type="compositionally biased region" description="Polar residues" evidence="3">
    <location>
        <begin position="198"/>
        <end position="208"/>
    </location>
</feature>
<feature type="domain" description="Homeobox" evidence="5">
    <location>
        <begin position="6"/>
        <end position="66"/>
    </location>
</feature>
<evidence type="ECO:0000256" key="2">
    <source>
        <dbReference type="RuleBase" id="RU000682"/>
    </source>
</evidence>
<keyword evidence="1 2" id="KW-0539">Nucleus</keyword>
<dbReference type="EMBL" id="CP000597">
    <property type="protein sequence ID" value="ABP00583.1"/>
    <property type="molecule type" value="Genomic_DNA"/>
</dbReference>
<protein>
    <recommendedName>
        <fullName evidence="5">Homeobox domain-containing protein</fullName>
    </recommendedName>
</protein>
<feature type="transmembrane region" description="Helical" evidence="4">
    <location>
        <begin position="68"/>
        <end position="89"/>
    </location>
</feature>
<keyword evidence="4" id="KW-0472">Membrane</keyword>
<name>A4SA11_OSTLU</name>
<evidence type="ECO:0000259" key="5">
    <source>
        <dbReference type="PROSITE" id="PS50071"/>
    </source>
</evidence>
<sequence>MARALDEAKARQTGVSDAGAEILRGVFELERRPDAATRRRLAKQIGTTEQAVNAWFRSRRAKMKRDRLRRVLLVVLLLVGAAGLAFYAWNTFHQTAAAKRRMEALGKNYKWMTRSGLPRPYADKMQRERYGKKKLTYEKEKIITLGGKEDERVVRYTKENPKSSPLTKAPETPRQKLERIRAEASKKASKGRIAPRAQPNTLREPQKS</sequence>
<dbReference type="HOGENOM" id="CLU_1339168_0_0_1"/>
<evidence type="ECO:0000256" key="1">
    <source>
        <dbReference type="PROSITE-ProRule" id="PRU00108"/>
    </source>
</evidence>
<evidence type="ECO:0000256" key="3">
    <source>
        <dbReference type="SAM" id="MobiDB-lite"/>
    </source>
</evidence>
<dbReference type="Proteomes" id="UP000001568">
    <property type="component" value="Chromosome 17"/>
</dbReference>
<dbReference type="CDD" id="cd00086">
    <property type="entry name" value="homeodomain"/>
    <property type="match status" value="1"/>
</dbReference>
<dbReference type="RefSeq" id="XP_001422266.1">
    <property type="nucleotide sequence ID" value="XM_001422229.1"/>
</dbReference>
<keyword evidence="1 2" id="KW-0238">DNA-binding</keyword>
<dbReference type="OMA" id="NAWFRSR"/>
<keyword evidence="7" id="KW-1185">Reference proteome</keyword>
<feature type="compositionally biased region" description="Basic and acidic residues" evidence="3">
    <location>
        <begin position="171"/>
        <end position="186"/>
    </location>
</feature>
<evidence type="ECO:0000256" key="4">
    <source>
        <dbReference type="SAM" id="Phobius"/>
    </source>
</evidence>
<dbReference type="InterPro" id="IPR009057">
    <property type="entry name" value="Homeodomain-like_sf"/>
</dbReference>
<dbReference type="AlphaFoldDB" id="A4SA11"/>
<dbReference type="InterPro" id="IPR001356">
    <property type="entry name" value="HD"/>
</dbReference>
<proteinExistence type="predicted"/>
<dbReference type="KEGG" id="olu:OSTLU_18758"/>
<accession>A4SA11</accession>
<dbReference type="GO" id="GO:0003677">
    <property type="term" value="F:DNA binding"/>
    <property type="evidence" value="ECO:0007669"/>
    <property type="project" value="UniProtKB-UniRule"/>
</dbReference>
<dbReference type="Pfam" id="PF00046">
    <property type="entry name" value="Homeodomain"/>
    <property type="match status" value="1"/>
</dbReference>
<dbReference type="Gramene" id="ABP00583">
    <property type="protein sequence ID" value="ABP00583"/>
    <property type="gene ID" value="OSTLU_18758"/>
</dbReference>
<dbReference type="PROSITE" id="PS50071">
    <property type="entry name" value="HOMEOBOX_2"/>
    <property type="match status" value="1"/>
</dbReference>
<reference evidence="6 7" key="1">
    <citation type="journal article" date="2007" name="Proc. Natl. Acad. Sci. U.S.A.">
        <title>The tiny eukaryote Ostreococcus provides genomic insights into the paradox of plankton speciation.</title>
        <authorList>
            <person name="Palenik B."/>
            <person name="Grimwood J."/>
            <person name="Aerts A."/>
            <person name="Rouze P."/>
            <person name="Salamov A."/>
            <person name="Putnam N."/>
            <person name="Dupont C."/>
            <person name="Jorgensen R."/>
            <person name="Derelle E."/>
            <person name="Rombauts S."/>
            <person name="Zhou K."/>
            <person name="Otillar R."/>
            <person name="Merchant S.S."/>
            <person name="Podell S."/>
            <person name="Gaasterland T."/>
            <person name="Napoli C."/>
            <person name="Gendler K."/>
            <person name="Manuell A."/>
            <person name="Tai V."/>
            <person name="Vallon O."/>
            <person name="Piganeau G."/>
            <person name="Jancek S."/>
            <person name="Heijde M."/>
            <person name="Jabbari K."/>
            <person name="Bowler C."/>
            <person name="Lohr M."/>
            <person name="Robbens S."/>
            <person name="Werner G."/>
            <person name="Dubchak I."/>
            <person name="Pazour G.J."/>
            <person name="Ren Q."/>
            <person name="Paulsen I."/>
            <person name="Delwiche C."/>
            <person name="Schmutz J."/>
            <person name="Rokhsar D."/>
            <person name="Van de Peer Y."/>
            <person name="Moreau H."/>
            <person name="Grigoriev I.V."/>
        </authorList>
    </citation>
    <scope>NUCLEOTIDE SEQUENCE [LARGE SCALE GENOMIC DNA]</scope>
    <source>
        <strain evidence="6 7">CCE9901</strain>
    </source>
</reference>
<gene>
    <name evidence="6" type="ORF">OSTLU_18758</name>
</gene>
<dbReference type="Gene3D" id="1.10.10.60">
    <property type="entry name" value="Homeodomain-like"/>
    <property type="match status" value="1"/>
</dbReference>
<dbReference type="SMART" id="SM00389">
    <property type="entry name" value="HOX"/>
    <property type="match status" value="1"/>
</dbReference>
<organism evidence="6 7">
    <name type="scientific">Ostreococcus lucimarinus (strain CCE9901)</name>
    <dbReference type="NCBI Taxonomy" id="436017"/>
    <lineage>
        <taxon>Eukaryota</taxon>
        <taxon>Viridiplantae</taxon>
        <taxon>Chlorophyta</taxon>
        <taxon>Mamiellophyceae</taxon>
        <taxon>Mamiellales</taxon>
        <taxon>Bathycoccaceae</taxon>
        <taxon>Ostreococcus</taxon>
    </lineage>
</organism>
<dbReference type="SUPFAM" id="SSF46689">
    <property type="entry name" value="Homeodomain-like"/>
    <property type="match status" value="1"/>
</dbReference>
<evidence type="ECO:0000313" key="6">
    <source>
        <dbReference type="EMBL" id="ABP00583.1"/>
    </source>
</evidence>
<keyword evidence="4" id="KW-0812">Transmembrane</keyword>
<dbReference type="GeneID" id="5006218"/>
<keyword evidence="1 2" id="KW-0371">Homeobox</keyword>